<keyword evidence="2" id="KW-0732">Signal</keyword>
<accession>A0A9Q5HWS9</accession>
<dbReference type="Gene3D" id="1.10.530.10">
    <property type="match status" value="1"/>
</dbReference>
<comment type="caution">
    <text evidence="4">The sequence shown here is derived from an EMBL/GenBank/DDBJ whole genome shotgun (WGS) entry which is preliminary data.</text>
</comment>
<evidence type="ECO:0000313" key="4">
    <source>
        <dbReference type="EMBL" id="OCB87414.1"/>
    </source>
</evidence>
<dbReference type="Pfam" id="PF01464">
    <property type="entry name" value="SLT"/>
    <property type="match status" value="1"/>
</dbReference>
<organism evidence="4 5">
    <name type="scientific">Sanghuangporus baumii</name>
    <name type="common">Phellinus baumii</name>
    <dbReference type="NCBI Taxonomy" id="108892"/>
    <lineage>
        <taxon>Eukaryota</taxon>
        <taxon>Fungi</taxon>
        <taxon>Dikarya</taxon>
        <taxon>Basidiomycota</taxon>
        <taxon>Agaricomycotina</taxon>
        <taxon>Agaricomycetes</taxon>
        <taxon>Hymenochaetales</taxon>
        <taxon>Hymenochaetaceae</taxon>
        <taxon>Sanghuangporus</taxon>
    </lineage>
</organism>
<feature type="region of interest" description="Disordered" evidence="1">
    <location>
        <begin position="42"/>
        <end position="119"/>
    </location>
</feature>
<proteinExistence type="predicted"/>
<feature type="domain" description="Transglycosylase SLT" evidence="3">
    <location>
        <begin position="193"/>
        <end position="298"/>
    </location>
</feature>
<dbReference type="OrthoDB" id="2537480at2759"/>
<protein>
    <submittedName>
        <fullName evidence="4">Lysozyme-like protein</fullName>
    </submittedName>
</protein>
<feature type="signal peptide" evidence="2">
    <location>
        <begin position="1"/>
        <end position="22"/>
    </location>
</feature>
<feature type="compositionally biased region" description="Polar residues" evidence="1">
    <location>
        <begin position="95"/>
        <end position="108"/>
    </location>
</feature>
<dbReference type="Proteomes" id="UP000757232">
    <property type="component" value="Unassembled WGS sequence"/>
</dbReference>
<keyword evidence="5" id="KW-1185">Reference proteome</keyword>
<evidence type="ECO:0000313" key="5">
    <source>
        <dbReference type="Proteomes" id="UP000757232"/>
    </source>
</evidence>
<dbReference type="AlphaFoldDB" id="A0A9Q5HWS9"/>
<feature type="compositionally biased region" description="Low complexity" evidence="1">
    <location>
        <begin position="72"/>
        <end position="94"/>
    </location>
</feature>
<gene>
    <name evidence="4" type="ORF">A7U60_g5554</name>
</gene>
<feature type="compositionally biased region" description="Basic and acidic residues" evidence="1">
    <location>
        <begin position="60"/>
        <end position="71"/>
    </location>
</feature>
<name>A0A9Q5HWS9_SANBA</name>
<evidence type="ECO:0000256" key="2">
    <source>
        <dbReference type="SAM" id="SignalP"/>
    </source>
</evidence>
<dbReference type="InterPro" id="IPR008258">
    <property type="entry name" value="Transglycosylase_SLT_dom_1"/>
</dbReference>
<feature type="chain" id="PRO_5040136680" evidence="2">
    <location>
        <begin position="23"/>
        <end position="356"/>
    </location>
</feature>
<evidence type="ECO:0000259" key="3">
    <source>
        <dbReference type="Pfam" id="PF01464"/>
    </source>
</evidence>
<dbReference type="SUPFAM" id="SSF53955">
    <property type="entry name" value="Lysozyme-like"/>
    <property type="match status" value="1"/>
</dbReference>
<dbReference type="CDD" id="cd00254">
    <property type="entry name" value="LT-like"/>
    <property type="match status" value="1"/>
</dbReference>
<dbReference type="EMBL" id="LNZH02000192">
    <property type="protein sequence ID" value="OCB87414.1"/>
    <property type="molecule type" value="Genomic_DNA"/>
</dbReference>
<evidence type="ECO:0000256" key="1">
    <source>
        <dbReference type="SAM" id="MobiDB-lite"/>
    </source>
</evidence>
<reference evidence="4" key="1">
    <citation type="submission" date="2016-06" db="EMBL/GenBank/DDBJ databases">
        <title>Draft Genome sequence of the fungus Inonotus baumii.</title>
        <authorList>
            <person name="Zhu H."/>
            <person name="Lin W."/>
        </authorList>
    </citation>
    <scope>NUCLEOTIDE SEQUENCE</scope>
    <source>
        <strain evidence="4">821</strain>
    </source>
</reference>
<dbReference type="InterPro" id="IPR023346">
    <property type="entry name" value="Lysozyme-like_dom_sf"/>
</dbReference>
<sequence length="356" mass="37988">MMPFRTLSALVLACLLAVNVQASLSFDEPPANLAHLTSHRRLAQRRSAANSVSPAKVRRQTKDSSRCKIREPSSSSSTAVSTSTSSTWSATPAPDQSQAQPEQNDSSPSPLPAQPVNANVVPDGLINVQSNCGDIGATKEITATSGPNGNIDWLNCGLTGDGWNPPYISIDNLVTADLNTNGPFAACSDFIGLFNQYGQQFNIPPIMLTAFAMQESSCRPDTVGGAGEQGLMQLTWDKCGGAPGGNCKEPLTWDKCGGAPGGNCKEPDFNIRTGAKYIADTLAANNGDVLLTIGQYNGWTRGLTYDRATAAANTNCCRCQNNCDYLHQFVNGWLQNIDAYTFNPPLGKFFNLNVCH</sequence>